<dbReference type="PANTHER" id="PTHR11437:SF10">
    <property type="entry name" value="ANGIOGENIN-RELATED"/>
    <property type="match status" value="1"/>
</dbReference>
<name>A0A8T1S236_CHESE</name>
<keyword evidence="3" id="KW-0964">Secreted</keyword>
<evidence type="ECO:0000313" key="7">
    <source>
        <dbReference type="EMBL" id="KAG6923026.1"/>
    </source>
</evidence>
<dbReference type="InterPro" id="IPR001427">
    <property type="entry name" value="RNaseA"/>
</dbReference>
<dbReference type="PANTHER" id="PTHR11437">
    <property type="entry name" value="RIBONUCLEASE"/>
    <property type="match status" value="1"/>
</dbReference>
<dbReference type="Gene3D" id="3.10.130.10">
    <property type="entry name" value="Ribonuclease A-like domain"/>
    <property type="match status" value="1"/>
</dbReference>
<dbReference type="Proteomes" id="UP000765507">
    <property type="component" value="Unassembled WGS sequence"/>
</dbReference>
<dbReference type="GO" id="GO:0005576">
    <property type="term" value="C:extracellular region"/>
    <property type="evidence" value="ECO:0007669"/>
    <property type="project" value="UniProtKB-SubCell"/>
</dbReference>
<accession>A0A8T1S236</accession>
<protein>
    <submittedName>
        <fullName evidence="7">Ribonuclease-like</fullName>
    </submittedName>
</protein>
<gene>
    <name evidence="7" type="ORF">G0U57_000142</name>
</gene>
<dbReference type="SUPFAM" id="SSF54076">
    <property type="entry name" value="RNase A-like"/>
    <property type="match status" value="1"/>
</dbReference>
<proteinExistence type="inferred from homology"/>
<evidence type="ECO:0000256" key="1">
    <source>
        <dbReference type="ARBA" id="ARBA00004613"/>
    </source>
</evidence>
<evidence type="ECO:0000256" key="4">
    <source>
        <dbReference type="ARBA" id="ARBA00023157"/>
    </source>
</evidence>
<comment type="similarity">
    <text evidence="2">Belongs to the pancreatic ribonuclease family.</text>
</comment>
<keyword evidence="5" id="KW-0732">Signal</keyword>
<evidence type="ECO:0000256" key="2">
    <source>
        <dbReference type="ARBA" id="ARBA00005600"/>
    </source>
</evidence>
<dbReference type="EMBL" id="JAHGAV010001027">
    <property type="protein sequence ID" value="KAG6923026.1"/>
    <property type="molecule type" value="Genomic_DNA"/>
</dbReference>
<sequence>MAPRGPRLALLLPLIQLTVCLALASGQSCRDRNYRFRWNHVDIRRLSHTRHNSYCNMRMKKMSIYEKAVNTFIHAPSEAVNFICMGGGIRIPPDLLRSKRYFKLTTCTYNKSLSYTGRYHRRQIVVRCCHRLATYLQE</sequence>
<dbReference type="GO" id="GO:0050830">
    <property type="term" value="P:defense response to Gram-positive bacterium"/>
    <property type="evidence" value="ECO:0007669"/>
    <property type="project" value="TreeGrafter"/>
</dbReference>
<comment type="caution">
    <text evidence="7">The sequence shown here is derived from an EMBL/GenBank/DDBJ whole genome shotgun (WGS) entry which is preliminary data.</text>
</comment>
<feature type="chain" id="PRO_5035717618" evidence="5">
    <location>
        <begin position="27"/>
        <end position="138"/>
    </location>
</feature>
<dbReference type="Pfam" id="PF00074">
    <property type="entry name" value="RnaseA"/>
    <property type="match status" value="1"/>
</dbReference>
<dbReference type="OrthoDB" id="8573660at2759"/>
<evidence type="ECO:0000256" key="5">
    <source>
        <dbReference type="SAM" id="SignalP"/>
    </source>
</evidence>
<evidence type="ECO:0000256" key="3">
    <source>
        <dbReference type="ARBA" id="ARBA00022525"/>
    </source>
</evidence>
<dbReference type="InterPro" id="IPR023412">
    <property type="entry name" value="RNaseA_domain"/>
</dbReference>
<dbReference type="InterPro" id="IPR036816">
    <property type="entry name" value="RNaseA-like_dom_sf"/>
</dbReference>
<keyword evidence="4" id="KW-1015">Disulfide bond</keyword>
<organism evidence="7 8">
    <name type="scientific">Chelydra serpentina</name>
    <name type="common">Snapping turtle</name>
    <name type="synonym">Testudo serpentina</name>
    <dbReference type="NCBI Taxonomy" id="8475"/>
    <lineage>
        <taxon>Eukaryota</taxon>
        <taxon>Metazoa</taxon>
        <taxon>Chordata</taxon>
        <taxon>Craniata</taxon>
        <taxon>Vertebrata</taxon>
        <taxon>Euteleostomi</taxon>
        <taxon>Archelosauria</taxon>
        <taxon>Testudinata</taxon>
        <taxon>Testudines</taxon>
        <taxon>Cryptodira</taxon>
        <taxon>Durocryptodira</taxon>
        <taxon>Americhelydia</taxon>
        <taxon>Chelydroidea</taxon>
        <taxon>Chelydridae</taxon>
        <taxon>Chelydra</taxon>
    </lineage>
</organism>
<reference evidence="7 8" key="1">
    <citation type="journal article" date="2020" name="G3 (Bethesda)">
        <title>Draft Genome of the Common Snapping Turtle, Chelydra serpentina, a Model for Phenotypic Plasticity in Reptiles.</title>
        <authorList>
            <person name="Das D."/>
            <person name="Singh S.K."/>
            <person name="Bierstedt J."/>
            <person name="Erickson A."/>
            <person name="Galli G.L.J."/>
            <person name="Crossley D.A. 2nd"/>
            <person name="Rhen T."/>
        </authorList>
    </citation>
    <scope>NUCLEOTIDE SEQUENCE [LARGE SCALE GENOMIC DNA]</scope>
    <source>
        <strain evidence="7">KW</strain>
    </source>
</reference>
<dbReference type="PROSITE" id="PS51257">
    <property type="entry name" value="PROKAR_LIPOPROTEIN"/>
    <property type="match status" value="1"/>
</dbReference>
<dbReference type="SMART" id="SM00092">
    <property type="entry name" value="RNAse_Pc"/>
    <property type="match status" value="1"/>
</dbReference>
<dbReference type="GO" id="GO:0004540">
    <property type="term" value="F:RNA nuclease activity"/>
    <property type="evidence" value="ECO:0007669"/>
    <property type="project" value="TreeGrafter"/>
</dbReference>
<comment type="subcellular location">
    <subcellularLocation>
        <location evidence="1">Secreted</location>
    </subcellularLocation>
</comment>
<feature type="domain" description="Ribonuclease A-domain" evidence="6">
    <location>
        <begin position="30"/>
        <end position="136"/>
    </location>
</feature>
<evidence type="ECO:0000259" key="6">
    <source>
        <dbReference type="SMART" id="SM00092"/>
    </source>
</evidence>
<feature type="signal peptide" evidence="5">
    <location>
        <begin position="1"/>
        <end position="26"/>
    </location>
</feature>
<dbReference type="AlphaFoldDB" id="A0A8T1S236"/>
<keyword evidence="8" id="KW-1185">Reference proteome</keyword>
<dbReference type="GO" id="GO:0003676">
    <property type="term" value="F:nucleic acid binding"/>
    <property type="evidence" value="ECO:0007669"/>
    <property type="project" value="InterPro"/>
</dbReference>
<evidence type="ECO:0000313" key="8">
    <source>
        <dbReference type="Proteomes" id="UP000765507"/>
    </source>
</evidence>